<gene>
    <name evidence="1" type="ORF">SHKM778_73220</name>
</gene>
<reference evidence="1" key="1">
    <citation type="submission" date="2024-06" db="EMBL/GenBank/DDBJ databases">
        <authorList>
            <consortium name="consrtm"/>
            <person name="Uemura M."/>
            <person name="Terahara T."/>
        </authorList>
    </citation>
    <scope>NUCLEOTIDE SEQUENCE</scope>
    <source>
        <strain evidence="1">KM77-8</strain>
    </source>
</reference>
<organism evidence="1">
    <name type="scientific">Streptomyces haneummycinicus</name>
    <dbReference type="NCBI Taxonomy" id="3074435"/>
    <lineage>
        <taxon>Bacteria</taxon>
        <taxon>Bacillati</taxon>
        <taxon>Actinomycetota</taxon>
        <taxon>Actinomycetes</taxon>
        <taxon>Kitasatosporales</taxon>
        <taxon>Streptomycetaceae</taxon>
        <taxon>Streptomyces</taxon>
    </lineage>
</organism>
<accession>A0AAT9HUW9</accession>
<reference evidence="1" key="2">
    <citation type="submission" date="2024-07" db="EMBL/GenBank/DDBJ databases">
        <title>Streptomyces haneummycinica sp. nov., a new antibiotic-producing actinobacterium isolated from marine sediment.</title>
        <authorList>
            <person name="Uemura M."/>
            <person name="Hamada M."/>
            <person name="Hirano S."/>
            <person name="Kobayashi K."/>
            <person name="Ohshiro T."/>
            <person name="Kobayashi T."/>
            <person name="Terahara T."/>
        </authorList>
    </citation>
    <scope>NUCLEOTIDE SEQUENCE</scope>
    <source>
        <strain evidence="1">KM77-8</strain>
    </source>
</reference>
<dbReference type="AlphaFoldDB" id="A0AAT9HUW9"/>
<evidence type="ECO:0008006" key="2">
    <source>
        <dbReference type="Google" id="ProtNLM"/>
    </source>
</evidence>
<dbReference type="CDD" id="cd21631">
    <property type="entry name" value="RHH_CopG_NikR-like"/>
    <property type="match status" value="1"/>
</dbReference>
<evidence type="ECO:0000313" key="1">
    <source>
        <dbReference type="EMBL" id="BFO20934.1"/>
    </source>
</evidence>
<protein>
    <recommendedName>
        <fullName evidence="2">Ribbon-helix-helix domain-containing protein</fullName>
    </recommendedName>
</protein>
<proteinExistence type="predicted"/>
<sequence length="100" mass="11172">MVVVHVLYHGGMALKRTNVYADDSDLLLIKEAAARLGVPEAEIIREGIHRIALAHRVWDEPFVSDEETFDLGGPVDKEEIRTAVTRGHAEQERRNRGDAA</sequence>
<name>A0AAT9HUW9_9ACTN</name>
<dbReference type="EMBL" id="AP035768">
    <property type="protein sequence ID" value="BFO20934.1"/>
    <property type="molecule type" value="Genomic_DNA"/>
</dbReference>